<evidence type="ECO:0000256" key="1">
    <source>
        <dbReference type="ARBA" id="ARBA00010312"/>
    </source>
</evidence>
<organism evidence="10 11">
    <name type="scientific">Shewanella decolorationis S12</name>
    <dbReference type="NCBI Taxonomy" id="1353536"/>
    <lineage>
        <taxon>Bacteria</taxon>
        <taxon>Pseudomonadati</taxon>
        <taxon>Pseudomonadota</taxon>
        <taxon>Gammaproteobacteria</taxon>
        <taxon>Alteromonadales</taxon>
        <taxon>Shewanellaceae</taxon>
        <taxon>Shewanella</taxon>
    </lineage>
</organism>
<dbReference type="Gene3D" id="2.40.40.20">
    <property type="match status" value="1"/>
</dbReference>
<dbReference type="SUPFAM" id="SSF50692">
    <property type="entry name" value="ADC-like"/>
    <property type="match status" value="1"/>
</dbReference>
<accession>A0ABN0PI06</accession>
<dbReference type="InterPro" id="IPR006963">
    <property type="entry name" value="Mopterin_OxRdtase_4Fe-4S_dom"/>
</dbReference>
<dbReference type="Gene3D" id="3.40.228.10">
    <property type="entry name" value="Dimethylsulfoxide Reductase, domain 2"/>
    <property type="match status" value="1"/>
</dbReference>
<keyword evidence="4" id="KW-0479">Metal-binding</keyword>
<keyword evidence="5" id="KW-0732">Signal</keyword>
<keyword evidence="7" id="KW-0408">Iron</keyword>
<evidence type="ECO:0000256" key="5">
    <source>
        <dbReference type="ARBA" id="ARBA00022729"/>
    </source>
</evidence>
<gene>
    <name evidence="10" type="ORF">SHD_3854</name>
</gene>
<dbReference type="SMART" id="SM00926">
    <property type="entry name" value="Molybdop_Fe4S4"/>
    <property type="match status" value="1"/>
</dbReference>
<evidence type="ECO:0000313" key="10">
    <source>
        <dbReference type="EMBL" id="ESE39645.1"/>
    </source>
</evidence>
<name>A0ABN0PI06_9GAMM</name>
<evidence type="ECO:0000313" key="11">
    <source>
        <dbReference type="Proteomes" id="UP000017548"/>
    </source>
</evidence>
<dbReference type="PANTHER" id="PTHR43742:SF9">
    <property type="entry name" value="TETRATHIONATE REDUCTASE SUBUNIT A"/>
    <property type="match status" value="1"/>
</dbReference>
<dbReference type="InterPro" id="IPR050612">
    <property type="entry name" value="Prok_Mopterin_Oxidored"/>
</dbReference>
<protein>
    <submittedName>
        <fullName evidence="10">Tetrathionate reductase subunit a</fullName>
    </submittedName>
</protein>
<sequence length="1057" mass="114846">MSLIALIKSIGIKKSYRIKESVMDKSKRRFIKGAAVTGGVGLFAAGYSHTLAQMGKGVVNGSSGKTTQDPIHGNSLAPEYKVDLTSGQLIGNDEQRIANTMCLGCWTKCGVRARIDNKTDKILRISGNPYHPLSAREHIDFDTRIKTALVGLSAYQEQGLQGRSTACARGNAMLEQLDSPYRVTQCLKRVGPRGSGQWQSISFEQLLTEVVDGGDLFGEGHVEGLRAIRDISTPLDANNPEYGPKANQLLVSNASDEGRDVIIKRFTFNSFGTRNFANHGAYCGFTYRAGAGALLDDLKKYAHLKPDWDNSEFLLFIGTSPQQSGNPFKRQARQLANARVDGREFSYVVVSPMLPNTSNQPCAGNNTWLPIRPATDSALAMGMLRWIIDNQRYASAFLTAPNAEAAKAAGYRGFSNASFLIISTPNHPRYGQYLYASDLGLPFEGKAYGEQDSPLVVDAATGQILPARQCAKAQLEVEQSVNTPKGELSVKSSFQLLSEAARSVEMADYAKECDISEAQIAALAHKFTSHGTKAAVISHGGTMSANGFYSAWAIMMLNAMIGNLNLKGGAIAKGGTFPAFGAGPRYNLQDFDGMVEPKGVFLSRSKFPYEKTSEYRRKIEAGESPYPSKEPWFPISSPLLGEHLTAAVHGYPYRLKAWINHMGNPIYGQAGLGEAIGEQLKDPKVLPLFISIDSFINETSALSDYIVPDTLTYESWGWSAAWHGTLTKEATGRWPIVEPRVAKTADGDVICMESFLSQVAIKLNLPGFGDNAVKAADGSLHPLSRAADFSLYGAANVAYLGKPVADINAEDIYFSGVGRIQAELNARLKPEEVKKVSYLFARGGRFENISAGRDEAGNPSKVWPKPLMLWNPEVGSRRNSLSGEYMSGCPRRYHPALANGTPLEQAFDKSQWPLLISSYKSHTMSSMSIGSDRLRQVHPNNPVRINEQTATRFGIKTGDTVKISTPNGSVVALVECVAGVHPDCIAIEHGYGHKELGARDIVIDDKKIAANPLILVGVNMNDLNLFDPSRHGRYPLVDWASGASARQGLPAKIEKIG</sequence>
<evidence type="ECO:0000256" key="2">
    <source>
        <dbReference type="ARBA" id="ARBA00022485"/>
    </source>
</evidence>
<dbReference type="PANTHER" id="PTHR43742">
    <property type="entry name" value="TRIMETHYLAMINE-N-OXIDE REDUCTASE"/>
    <property type="match status" value="1"/>
</dbReference>
<dbReference type="Gene3D" id="3.30.200.210">
    <property type="match status" value="1"/>
</dbReference>
<dbReference type="Pfam" id="PF01568">
    <property type="entry name" value="Molydop_binding"/>
    <property type="match status" value="1"/>
</dbReference>
<dbReference type="InterPro" id="IPR006656">
    <property type="entry name" value="Mopterin_OxRdtase"/>
</dbReference>
<dbReference type="InterPro" id="IPR037946">
    <property type="entry name" value="MopB_CT_Tetrathionate"/>
</dbReference>
<dbReference type="CDD" id="cd02780">
    <property type="entry name" value="MopB_CT_Tetrathionate_Arsenate-R"/>
    <property type="match status" value="1"/>
</dbReference>
<dbReference type="SUPFAM" id="SSF53706">
    <property type="entry name" value="Formate dehydrogenase/DMSO reductase, domains 1-3"/>
    <property type="match status" value="1"/>
</dbReference>
<reference evidence="10 11" key="1">
    <citation type="journal article" date="2013" name="Genome Announc.">
        <title>Draft Genome Sequence of Shewanella decolorationis S12, a Dye-Degrading Bacterium Isolated from a Wastewater Treatment Plant.</title>
        <authorList>
            <person name="Xu M."/>
            <person name="Fang Y."/>
            <person name="Liu J."/>
            <person name="Chen X."/>
            <person name="Sun G."/>
            <person name="Guo J."/>
            <person name="Hua Z."/>
            <person name="Tu Q."/>
            <person name="Wu L."/>
            <person name="Zhou J."/>
            <person name="Liu X."/>
        </authorList>
    </citation>
    <scope>NUCLEOTIDE SEQUENCE [LARGE SCALE GENOMIC DNA]</scope>
    <source>
        <strain evidence="10 11">S12</strain>
    </source>
</reference>
<dbReference type="InterPro" id="IPR009010">
    <property type="entry name" value="Asp_de-COase-like_dom_sf"/>
</dbReference>
<keyword evidence="8" id="KW-0411">Iron-sulfur</keyword>
<proteinExistence type="inferred from homology"/>
<keyword evidence="6" id="KW-0560">Oxidoreductase</keyword>
<dbReference type="Proteomes" id="UP000017548">
    <property type="component" value="Unassembled WGS sequence"/>
</dbReference>
<comment type="similarity">
    <text evidence="1">Belongs to the prokaryotic molybdopterin-containing oxidoreductase family.</text>
</comment>
<evidence type="ECO:0000256" key="6">
    <source>
        <dbReference type="ARBA" id="ARBA00023002"/>
    </source>
</evidence>
<comment type="caution">
    <text evidence="10">The sequence shown here is derived from an EMBL/GenBank/DDBJ whole genome shotgun (WGS) entry which is preliminary data.</text>
</comment>
<dbReference type="Gene3D" id="3.40.50.740">
    <property type="match status" value="1"/>
</dbReference>
<evidence type="ECO:0000259" key="9">
    <source>
        <dbReference type="PROSITE" id="PS51669"/>
    </source>
</evidence>
<evidence type="ECO:0000256" key="4">
    <source>
        <dbReference type="ARBA" id="ARBA00022723"/>
    </source>
</evidence>
<keyword evidence="2" id="KW-0004">4Fe-4S</keyword>
<keyword evidence="11" id="KW-1185">Reference proteome</keyword>
<dbReference type="EMBL" id="AXZL01000076">
    <property type="protein sequence ID" value="ESE39645.1"/>
    <property type="molecule type" value="Genomic_DNA"/>
</dbReference>
<feature type="domain" description="4Fe-4S Mo/W bis-MGD-type" evidence="9">
    <location>
        <begin position="95"/>
        <end position="181"/>
    </location>
</feature>
<dbReference type="InterPro" id="IPR006657">
    <property type="entry name" value="MoPterin_dinucl-bd_dom"/>
</dbReference>
<evidence type="ECO:0000256" key="3">
    <source>
        <dbReference type="ARBA" id="ARBA00022505"/>
    </source>
</evidence>
<dbReference type="Pfam" id="PF00384">
    <property type="entry name" value="Molybdopterin"/>
    <property type="match status" value="1"/>
</dbReference>
<dbReference type="PROSITE" id="PS51669">
    <property type="entry name" value="4FE4S_MOW_BIS_MGD"/>
    <property type="match status" value="1"/>
</dbReference>
<evidence type="ECO:0000256" key="8">
    <source>
        <dbReference type="ARBA" id="ARBA00023014"/>
    </source>
</evidence>
<dbReference type="CDD" id="cd02758">
    <property type="entry name" value="MopB_Tetrathionate-Ra"/>
    <property type="match status" value="1"/>
</dbReference>
<dbReference type="InterPro" id="IPR041929">
    <property type="entry name" value="Tetrathionate-R_A_N"/>
</dbReference>
<evidence type="ECO:0000256" key="7">
    <source>
        <dbReference type="ARBA" id="ARBA00023004"/>
    </source>
</evidence>
<keyword evidence="3" id="KW-0500">Molybdenum</keyword>